<dbReference type="Gene3D" id="1.10.510.10">
    <property type="entry name" value="Transferase(Phosphotransferase) domain 1"/>
    <property type="match status" value="1"/>
</dbReference>
<organism evidence="5 6">
    <name type="scientific">Petrachloros mirabilis ULC683</name>
    <dbReference type="NCBI Taxonomy" id="2781853"/>
    <lineage>
        <taxon>Bacteria</taxon>
        <taxon>Bacillati</taxon>
        <taxon>Cyanobacteriota</taxon>
        <taxon>Cyanophyceae</taxon>
        <taxon>Synechococcales</taxon>
        <taxon>Petrachlorosaceae</taxon>
        <taxon>Petrachloros</taxon>
        <taxon>Petrachloros mirabilis</taxon>
    </lineage>
</organism>
<evidence type="ECO:0000259" key="3">
    <source>
        <dbReference type="PROSITE" id="PS50006"/>
    </source>
</evidence>
<dbReference type="GO" id="GO:0005524">
    <property type="term" value="F:ATP binding"/>
    <property type="evidence" value="ECO:0007669"/>
    <property type="project" value="UniProtKB-KW"/>
</dbReference>
<dbReference type="InterPro" id="IPR008984">
    <property type="entry name" value="SMAD_FHA_dom_sf"/>
</dbReference>
<dbReference type="SMART" id="SM00240">
    <property type="entry name" value="FHA"/>
    <property type="match status" value="1"/>
</dbReference>
<dbReference type="GO" id="GO:0004674">
    <property type="term" value="F:protein serine/threonine kinase activity"/>
    <property type="evidence" value="ECO:0007669"/>
    <property type="project" value="TreeGrafter"/>
</dbReference>
<proteinExistence type="predicted"/>
<dbReference type="SUPFAM" id="SSF49879">
    <property type="entry name" value="SMAD/FHA domain"/>
    <property type="match status" value="1"/>
</dbReference>
<sequence length="410" mass="45500">MVILTLLNPQSRTPLNQWSFQTATQIRIGRSIDNHIVLLDILVSRYHLEICPVDSGSLRESWRLHNLGTNGTFLDGKLVTEGILNSGSLIQLGLTGPLLKFEWVSTEAETPPRDQPCLHAGNRPGNLFCIQCGIPLKTQRQVRQYQILRILGKGGMGTTALAWTPATADSPSRLQVLKELNEEMIPVPKARELFQREGRILKTLNHDNIPAVYDAFAEGDRLYLVMEMIQGRSLAQWVSRNGPAPPTQAIDWMLQVCEVLTYLHGRQPPIIHRDLKPSNLLIRVRDRKICVIDFGVVKEFSPTPGTYIAAEGYSPPEQRLGNPTPQSDLYAAGATLVYLLTGQHPGEFHINLDLGYRIDVSTISLIPAPLRAVIAQATSPQPSQRFASAEELALALQDCLDGLRSYQGRG</sequence>
<dbReference type="PROSITE" id="PS00108">
    <property type="entry name" value="PROTEIN_KINASE_ST"/>
    <property type="match status" value="1"/>
</dbReference>
<dbReference type="InterPro" id="IPR008271">
    <property type="entry name" value="Ser/Thr_kinase_AS"/>
</dbReference>
<name>A0A8K1ZZM5_9CYAN</name>
<feature type="domain" description="FHA" evidence="3">
    <location>
        <begin position="26"/>
        <end position="79"/>
    </location>
</feature>
<evidence type="ECO:0000256" key="1">
    <source>
        <dbReference type="ARBA" id="ARBA00022741"/>
    </source>
</evidence>
<dbReference type="Pfam" id="PF00069">
    <property type="entry name" value="Pkinase"/>
    <property type="match status" value="1"/>
</dbReference>
<dbReference type="PROSITE" id="PS50006">
    <property type="entry name" value="FHA_DOMAIN"/>
    <property type="match status" value="1"/>
</dbReference>
<keyword evidence="5" id="KW-0808">Transferase</keyword>
<dbReference type="Gene3D" id="3.30.200.20">
    <property type="entry name" value="Phosphorylase Kinase, domain 1"/>
    <property type="match status" value="1"/>
</dbReference>
<dbReference type="SMART" id="SM00220">
    <property type="entry name" value="S_TKc"/>
    <property type="match status" value="1"/>
</dbReference>
<dbReference type="PROSITE" id="PS50011">
    <property type="entry name" value="PROTEIN_KINASE_DOM"/>
    <property type="match status" value="1"/>
</dbReference>
<evidence type="ECO:0000256" key="2">
    <source>
        <dbReference type="ARBA" id="ARBA00022840"/>
    </source>
</evidence>
<evidence type="ECO:0000259" key="4">
    <source>
        <dbReference type="PROSITE" id="PS50011"/>
    </source>
</evidence>
<dbReference type="CDD" id="cd14014">
    <property type="entry name" value="STKc_PknB_like"/>
    <property type="match status" value="1"/>
</dbReference>
<evidence type="ECO:0000313" key="6">
    <source>
        <dbReference type="Proteomes" id="UP000607397"/>
    </source>
</evidence>
<dbReference type="Proteomes" id="UP000607397">
    <property type="component" value="Unassembled WGS sequence"/>
</dbReference>
<comment type="caution">
    <text evidence="5">The sequence shown here is derived from an EMBL/GenBank/DDBJ whole genome shotgun (WGS) entry which is preliminary data.</text>
</comment>
<dbReference type="AlphaFoldDB" id="A0A8K1ZZM5"/>
<protein>
    <submittedName>
        <fullName evidence="5">Protein kinase</fullName>
    </submittedName>
</protein>
<dbReference type="EMBL" id="WVIC01000020">
    <property type="protein sequence ID" value="NCJ07033.1"/>
    <property type="molecule type" value="Genomic_DNA"/>
</dbReference>
<accession>A0A8K1ZZM5</accession>
<feature type="domain" description="Protein kinase" evidence="4">
    <location>
        <begin position="145"/>
        <end position="400"/>
    </location>
</feature>
<dbReference type="PANTHER" id="PTHR24363">
    <property type="entry name" value="SERINE/THREONINE PROTEIN KINASE"/>
    <property type="match status" value="1"/>
</dbReference>
<dbReference type="SUPFAM" id="SSF56112">
    <property type="entry name" value="Protein kinase-like (PK-like)"/>
    <property type="match status" value="1"/>
</dbReference>
<dbReference type="Gene3D" id="2.60.200.20">
    <property type="match status" value="1"/>
</dbReference>
<keyword evidence="5" id="KW-0418">Kinase</keyword>
<dbReference type="Pfam" id="PF00498">
    <property type="entry name" value="FHA"/>
    <property type="match status" value="1"/>
</dbReference>
<reference evidence="5" key="1">
    <citation type="submission" date="2019-12" db="EMBL/GenBank/DDBJ databases">
        <title>High-Quality draft genome sequences of three cyanobacteria isolated from the limestone walls of the Old Cathedral of Coimbra.</title>
        <authorList>
            <person name="Tiago I."/>
            <person name="Soares F."/>
            <person name="Portugal A."/>
        </authorList>
    </citation>
    <scope>NUCLEOTIDE SEQUENCE [LARGE SCALE GENOMIC DNA]</scope>
    <source>
        <strain evidence="5">C</strain>
    </source>
</reference>
<evidence type="ECO:0000313" key="5">
    <source>
        <dbReference type="EMBL" id="NCJ07033.1"/>
    </source>
</evidence>
<dbReference type="CDD" id="cd00060">
    <property type="entry name" value="FHA"/>
    <property type="match status" value="1"/>
</dbReference>
<gene>
    <name evidence="5" type="ORF">GS597_11045</name>
</gene>
<dbReference type="InterPro" id="IPR011009">
    <property type="entry name" value="Kinase-like_dom_sf"/>
</dbReference>
<dbReference type="InterPro" id="IPR000719">
    <property type="entry name" value="Prot_kinase_dom"/>
</dbReference>
<dbReference type="RefSeq" id="WP_161825514.1">
    <property type="nucleotide sequence ID" value="NZ_WVIC01000020.1"/>
</dbReference>
<keyword evidence="2" id="KW-0067">ATP-binding</keyword>
<dbReference type="InterPro" id="IPR000253">
    <property type="entry name" value="FHA_dom"/>
</dbReference>
<keyword evidence="1" id="KW-0547">Nucleotide-binding</keyword>
<dbReference type="PANTHER" id="PTHR24363:SF7">
    <property type="entry name" value="SERINE_THREONINE-PROTEIN KINASE-LIKE PROTEIN E"/>
    <property type="match status" value="1"/>
</dbReference>
<keyword evidence="6" id="KW-1185">Reference proteome</keyword>